<name>A0A1F6W2V4_9BACT</name>
<organism evidence="4 5">
    <name type="scientific">Candidatus Nomurabacteria bacterium RIFCSPHIGHO2_02_FULL_42_19</name>
    <dbReference type="NCBI Taxonomy" id="1801756"/>
    <lineage>
        <taxon>Bacteria</taxon>
        <taxon>Candidatus Nomuraibacteriota</taxon>
    </lineage>
</organism>
<dbReference type="EMBL" id="MFUG01000005">
    <property type="protein sequence ID" value="OGI76278.1"/>
    <property type="molecule type" value="Genomic_DNA"/>
</dbReference>
<feature type="binding site" evidence="2">
    <location>
        <position position="16"/>
    </location>
    <ligand>
        <name>substrate</name>
    </ligand>
</feature>
<dbReference type="InterPro" id="IPR000031">
    <property type="entry name" value="PurE_dom"/>
</dbReference>
<dbReference type="AlphaFoldDB" id="A0A1F6W2V4"/>
<dbReference type="Pfam" id="PF00731">
    <property type="entry name" value="AIRC"/>
    <property type="match status" value="1"/>
</dbReference>
<dbReference type="NCBIfam" id="TIGR01162">
    <property type="entry name" value="purE"/>
    <property type="match status" value="1"/>
</dbReference>
<accession>A0A1F6W2V4</accession>
<feature type="non-terminal residue" evidence="4">
    <location>
        <position position="117"/>
    </location>
</feature>
<dbReference type="GO" id="GO:0006189">
    <property type="term" value="P:'de novo' IMP biosynthetic process"/>
    <property type="evidence" value="ECO:0007669"/>
    <property type="project" value="InterPro"/>
</dbReference>
<dbReference type="PANTHER" id="PTHR23046">
    <property type="entry name" value="PHOSPHORIBOSYLAMINOIMIDAZOLE CARBOXYLASE CATALYTIC SUBUNIT"/>
    <property type="match status" value="1"/>
</dbReference>
<feature type="binding site" evidence="2">
    <location>
        <position position="43"/>
    </location>
    <ligand>
        <name>substrate</name>
    </ligand>
</feature>
<evidence type="ECO:0000256" key="1">
    <source>
        <dbReference type="ARBA" id="ARBA00022755"/>
    </source>
</evidence>
<keyword evidence="1" id="KW-0658">Purine biosynthesis</keyword>
<comment type="caution">
    <text evidence="4">The sequence shown here is derived from an EMBL/GenBank/DDBJ whole genome shotgun (WGS) entry which is preliminary data.</text>
</comment>
<protein>
    <submittedName>
        <fullName evidence="4">5-(Carboxyamino)imidazole ribonucleotide mutase</fullName>
    </submittedName>
</protein>
<proteinExistence type="predicted"/>
<evidence type="ECO:0000256" key="2">
    <source>
        <dbReference type="PIRSR" id="PIRSR001338-1"/>
    </source>
</evidence>
<evidence type="ECO:0000313" key="5">
    <source>
        <dbReference type="Proteomes" id="UP000179275"/>
    </source>
</evidence>
<evidence type="ECO:0000313" key="4">
    <source>
        <dbReference type="EMBL" id="OGI76278.1"/>
    </source>
</evidence>
<dbReference type="SMART" id="SM01001">
    <property type="entry name" value="AIRC"/>
    <property type="match status" value="1"/>
</dbReference>
<dbReference type="Proteomes" id="UP000179275">
    <property type="component" value="Unassembled WGS sequence"/>
</dbReference>
<dbReference type="PIRSF" id="PIRSF001338">
    <property type="entry name" value="AIR_carboxylase"/>
    <property type="match status" value="1"/>
</dbReference>
<dbReference type="SUPFAM" id="SSF52255">
    <property type="entry name" value="N5-CAIR mutase (phosphoribosylaminoimidazole carboxylase, PurE)"/>
    <property type="match status" value="1"/>
</dbReference>
<dbReference type="STRING" id="1801756.A3C67_00150"/>
<gene>
    <name evidence="4" type="ORF">A3C67_00150</name>
</gene>
<feature type="domain" description="PurE" evidence="3">
    <location>
        <begin position="5"/>
        <end position="117"/>
    </location>
</feature>
<feature type="binding site" evidence="2">
    <location>
        <position position="13"/>
    </location>
    <ligand>
        <name>substrate</name>
    </ligand>
</feature>
<evidence type="ECO:0000259" key="3">
    <source>
        <dbReference type="SMART" id="SM01001"/>
    </source>
</evidence>
<dbReference type="InterPro" id="IPR024694">
    <property type="entry name" value="PurE_prokaryotes"/>
</dbReference>
<reference evidence="4 5" key="1">
    <citation type="journal article" date="2016" name="Nat. Commun.">
        <title>Thousands of microbial genomes shed light on interconnected biogeochemical processes in an aquifer system.</title>
        <authorList>
            <person name="Anantharaman K."/>
            <person name="Brown C.T."/>
            <person name="Hug L.A."/>
            <person name="Sharon I."/>
            <person name="Castelle C.J."/>
            <person name="Probst A.J."/>
            <person name="Thomas B.C."/>
            <person name="Singh A."/>
            <person name="Wilkins M.J."/>
            <person name="Karaoz U."/>
            <person name="Brodie E.L."/>
            <person name="Williams K.H."/>
            <person name="Hubbard S.S."/>
            <person name="Banfield J.F."/>
        </authorList>
    </citation>
    <scope>NUCLEOTIDE SEQUENCE [LARGE SCALE GENOMIC DNA]</scope>
</reference>
<dbReference type="PANTHER" id="PTHR23046:SF2">
    <property type="entry name" value="PHOSPHORIBOSYLAMINOIMIDAZOLE CARBOXYLASE"/>
    <property type="match status" value="1"/>
</dbReference>
<dbReference type="Gene3D" id="3.40.50.1970">
    <property type="match status" value="1"/>
</dbReference>
<sequence length="117" mass="11879">MKKNIKVGIIMGSDSDLEVMSEAAKVLEEFGIAYDITVASAHRAPNLVHKYATNAPLHGVKVIIAGAGGAAHLAGVVASLTTLPVIGIPTKTKSLDGLDSLFSTVSMPSGVPVATVG</sequence>